<dbReference type="InterPro" id="IPR003609">
    <property type="entry name" value="Pan_app"/>
</dbReference>
<dbReference type="InterPro" id="IPR021868">
    <property type="entry name" value="Alpha_2_Macroglob_MG3"/>
</dbReference>
<dbReference type="InterPro" id="IPR001599">
    <property type="entry name" value="Macroglobln_a2"/>
</dbReference>
<dbReference type="InterPro" id="IPR011626">
    <property type="entry name" value="Alpha-macroglobulin_TED"/>
</dbReference>
<gene>
    <name evidence="7" type="ordered locus">Rleg_7153</name>
</gene>
<dbReference type="GO" id="GO:0006508">
    <property type="term" value="P:proteolysis"/>
    <property type="evidence" value="ECO:0007669"/>
    <property type="project" value="InterPro"/>
</dbReference>
<geneLocation type="plasmid" evidence="7 8">
    <name>pR132502</name>
</geneLocation>
<dbReference type="Pfam" id="PF11974">
    <property type="entry name" value="bMG3"/>
    <property type="match status" value="1"/>
</dbReference>
<dbReference type="Pfam" id="PF07703">
    <property type="entry name" value="A2M_BRD"/>
    <property type="match status" value="1"/>
</dbReference>
<evidence type="ECO:0000259" key="6">
    <source>
        <dbReference type="PROSITE" id="PS50948"/>
    </source>
</evidence>
<dbReference type="SMART" id="SM01359">
    <property type="entry name" value="A2M_N_2"/>
    <property type="match status" value="1"/>
</dbReference>
<dbReference type="InterPro" id="IPR041246">
    <property type="entry name" value="Bact_MG10"/>
</dbReference>
<organism evidence="7 8">
    <name type="scientific">Rhizobium leguminosarum bv. trifolii (strain WSM1325)</name>
    <dbReference type="NCBI Taxonomy" id="395491"/>
    <lineage>
        <taxon>Bacteria</taxon>
        <taxon>Pseudomonadati</taxon>
        <taxon>Pseudomonadota</taxon>
        <taxon>Alphaproteobacteria</taxon>
        <taxon>Hyphomicrobiales</taxon>
        <taxon>Rhizobiaceae</taxon>
        <taxon>Rhizobium/Agrobacterium group</taxon>
        <taxon>Rhizobium</taxon>
    </lineage>
</organism>
<dbReference type="InterPro" id="IPR051802">
    <property type="entry name" value="YfhM-like"/>
</dbReference>
<dbReference type="InterPro" id="IPR000177">
    <property type="entry name" value="Apple"/>
</dbReference>
<dbReference type="Pfam" id="PF21142">
    <property type="entry name" value="A2M_bMG2"/>
    <property type="match status" value="1"/>
</dbReference>
<dbReference type="InterPro" id="IPR008930">
    <property type="entry name" value="Terpenoid_cyclase/PrenylTrfase"/>
</dbReference>
<dbReference type="KEGG" id="rlg:Rleg_7153"/>
<dbReference type="InterPro" id="IPR049120">
    <property type="entry name" value="A2M_bMG2"/>
</dbReference>
<dbReference type="HOGENOM" id="CLU_000965_1_0_5"/>
<dbReference type="SUPFAM" id="SSF57414">
    <property type="entry name" value="Hairpin loop containing domain-like"/>
    <property type="match status" value="1"/>
</dbReference>
<dbReference type="InterPro" id="IPR047565">
    <property type="entry name" value="Alpha-macroglob_thiol-ester_cl"/>
</dbReference>
<keyword evidence="4" id="KW-1015">Disulfide bond</keyword>
<dbReference type="InterPro" id="IPR041462">
    <property type="entry name" value="Bact_A2M_MG6"/>
</dbReference>
<dbReference type="InterPro" id="IPR011990">
    <property type="entry name" value="TPR-like_helical_dom_sf"/>
</dbReference>
<dbReference type="CDD" id="cd01100">
    <property type="entry name" value="APPLE_Factor_XI_like"/>
    <property type="match status" value="1"/>
</dbReference>
<sequence length="1835" mass="197722">MPAGQSQHFRGEPMSVRSFFAFATIAFSMIAVSFPAVAAETKRDIQTIKDADFFGFDLRTEQNISLDQCKTSCIGDKSCKAFTYNPKVKWCFLKSDFKTMNAFPGAIAGKIVETAAQQERDIGAAPRLTFLTNDLIQQAHDFKDNLTLTDDQQGQGVDSLTANARLDLTANNLADALKSFHGALSITPDDADLWLETARAAASLGSAESNTTGQAVVDALNGYELTRTAAKRAEALAVLATALERNANYRPALDAYKASLALVGAKDVQAAYLQLKSTQGFRVTEHTVDADSATPRACVTFSEALVKTTDYTPFVTLNGEAPKALETKDKQICVEGLTHGQTYKIALRTGLPSSVDEVLEAPVSVDVYIKDRSQIVRFTGDSFVLPSTARRGIPIVSVNMTSANLKLYRIGDRAIAPLLANSQFLSQLDGYSAQNIQDQNGELVWQGSIDIANELNKDIVTSFPVDEALPERKPGIYVMTATAANGPAQEWDSQATQWFLVSDIGVTTYAGTDGLNVFTRSLASAKPISGVELQLLAKNNEVLGTATTDENGRATFTAGLIRGTAALTPAVITAKNGTSDYVFLDMTRAGFDLSDRGVTGRAAPGAIDVLTFTERGIYRAGETVHAQALARDTDGNAIENLPLTFIFSRPDGVEDRRIVSQTSNLGGYTVDFPTQETAMRGTWTMNIYTDPKGSAIATKSFLVDDFVPDRTDMEIKTEAKEVGPDTPATITVSGKYLYGAPAAGLTLEGDVVVKPTRESAAYKGFLFGLADEEASEDSRLPIDGLPELDENGEASTDLTISELPATTQLLNATVYMRMQEAGGRAIERSLTIPVKNERASIGIKPEFSDDLPENSIANFTVIGVDANGQKQETKGLRWKFYSLNRQYQWYREGTAWKYEPVYTAEQVSNGSVDATMDGGKISVPVTWGRYRLEVESPDADGPTSSVEFDAGWFVSSTSTETPDGLEIALDKDSYKIGETAKLKVTSRYGGELMVTAGTEKLVAVQNATIGETGGEVDIPVTADWGAGAYVTATLFRPGDAQDSHMPMRSIGIKWLKVDPEQRALQVTIDTPEKMLPRGPLNIGLQVAGAGANEDAYVTVAAVDVGILNLTRYEPPNPEDWYFGQRQLGLEIRDLYGRLIDGSLGATGKLRTGGDGGAIALQASPPTQKLVAFFSGPVKLDAEGKANVSFDIPQFNGTARVMAVAWSKSGVGHGVKDVIIRDPVVVTASLPKFLSPGDKANLRLDIANTDAPAGDYKLQLTGNDAVGIEEASASQTIRLEAGAKSELTLSLIGKQPGAGNVSINLSGASGLSLDQTLDVPVRPASLPITERRVLALKPGAKLTVDKNLLADSVLPGASISVNVTRSAAFDIPALLMTLDRYPFGCAEQTTSRALPLLYLAEVAKQAGMADDDDVKKRVQDAIYRVLSYQASAGSFGLWGPDSGDVWLDSYVTDFLTRAREMKYDVPERAFVQALENLQNTLSYTTDIKGQGDQIAYAIYVLARNKKAAISDLRYYADTMINDFPTPLAKAHIAAALALYGDAQRSKNIFLDALQMSEQSMVSRVNLSRTDYGTILRDGAAILALAAESRPVPPVIPELAKAVGKEWERSRYKSTQEEAWMLLAARAIQGGDDGLKVDVNGAAHTGAYMARMTGDALADHPLTLTNQTNDTVSAVVTTVAAPTVPLPAGGDGFTIERTYYTLDGEQANVSEAKQNERYVVVIHVRETNDWPSRIVITDLMPAGFEIDNPNLVDSAQMTNFDWIGEISAAHTEFRYDRFVAAFNRAAGDNREFNVAYVVRAVTPGTYDHPAANVEDMYRPDLSARTATGKMEVVTAQQ</sequence>
<dbReference type="Pfam" id="PF07678">
    <property type="entry name" value="TED_complement"/>
    <property type="match status" value="1"/>
</dbReference>
<dbReference type="InterPro" id="IPR026284">
    <property type="entry name" value="A2MG_proteobact"/>
</dbReference>
<evidence type="ECO:0000313" key="8">
    <source>
        <dbReference type="Proteomes" id="UP000002256"/>
    </source>
</evidence>
<dbReference type="SMART" id="SM00223">
    <property type="entry name" value="APPLE"/>
    <property type="match status" value="1"/>
</dbReference>
<dbReference type="InterPro" id="IPR002890">
    <property type="entry name" value="MG2"/>
</dbReference>
<evidence type="ECO:0000256" key="2">
    <source>
        <dbReference type="ARBA" id="ARBA00022729"/>
    </source>
</evidence>
<evidence type="ECO:0000256" key="5">
    <source>
        <dbReference type="SAM" id="SignalP"/>
    </source>
</evidence>
<proteinExistence type="inferred from homology"/>
<dbReference type="Gene3D" id="3.50.4.10">
    <property type="entry name" value="Hepatocyte Growth Factor"/>
    <property type="match status" value="1"/>
</dbReference>
<dbReference type="Gene3D" id="2.60.40.1930">
    <property type="match status" value="1"/>
</dbReference>
<dbReference type="SMART" id="SM01360">
    <property type="entry name" value="A2M"/>
    <property type="match status" value="1"/>
</dbReference>
<dbReference type="GO" id="GO:0005615">
    <property type="term" value="C:extracellular space"/>
    <property type="evidence" value="ECO:0007669"/>
    <property type="project" value="InterPro"/>
</dbReference>
<comment type="similarity">
    <text evidence="1">Belongs to the protease inhibitor I39 (alpha-2-macroglobulin) family. Bacterial alpha-2-macroglobulin subfamily.</text>
</comment>
<dbReference type="Gene3D" id="1.50.10.20">
    <property type="match status" value="1"/>
</dbReference>
<dbReference type="SUPFAM" id="SSF48452">
    <property type="entry name" value="TPR-like"/>
    <property type="match status" value="1"/>
</dbReference>
<dbReference type="Pfam" id="PF17973">
    <property type="entry name" value="bMG10"/>
    <property type="match status" value="1"/>
</dbReference>
<dbReference type="Gene3D" id="1.25.40.10">
    <property type="entry name" value="Tetratricopeptide repeat domain"/>
    <property type="match status" value="1"/>
</dbReference>
<feature type="domain" description="Apple" evidence="6">
    <location>
        <begin position="39"/>
        <end position="116"/>
    </location>
</feature>
<keyword evidence="2 5" id="KW-0732">Signal</keyword>
<evidence type="ECO:0000256" key="1">
    <source>
        <dbReference type="ARBA" id="ARBA00010556"/>
    </source>
</evidence>
<dbReference type="InterPro" id="IPR041203">
    <property type="entry name" value="Bact_A2M_MG5"/>
</dbReference>
<keyword evidence="7" id="KW-0614">Plasmid</keyword>
<dbReference type="PANTHER" id="PTHR40094:SF1">
    <property type="entry name" value="UBIQUITIN DOMAIN-CONTAINING PROTEIN"/>
    <property type="match status" value="1"/>
</dbReference>
<dbReference type="Pfam" id="PF01835">
    <property type="entry name" value="MG2"/>
    <property type="match status" value="1"/>
</dbReference>
<accession>C6B7V3</accession>
<evidence type="ECO:0000256" key="3">
    <source>
        <dbReference type="ARBA" id="ARBA00022737"/>
    </source>
</evidence>
<reference evidence="7 8" key="1">
    <citation type="journal article" date="2010" name="Stand. Genomic Sci.">
        <title>Complete genome sequence of Rhizobium leguminosarum bv. trifolii strain WSM1325, an effective microsymbiont of annual Mediterranean clovers.</title>
        <authorList>
            <person name="Reeve W."/>
            <person name="O'Hara G."/>
            <person name="Chain P."/>
            <person name="Ardley J."/>
            <person name="Brau L."/>
            <person name="Nandesena K."/>
            <person name="Tiwari R."/>
            <person name="Copeland A."/>
            <person name="Nolan M."/>
            <person name="Han C."/>
            <person name="Brettin T."/>
            <person name="Land M."/>
            <person name="Ovchinikova G."/>
            <person name="Ivanova N."/>
            <person name="Mavromatis K."/>
            <person name="Markowitz V."/>
            <person name="Kyrpides N."/>
            <person name="Melino V."/>
            <person name="Denton M."/>
            <person name="Yates R."/>
            <person name="Howieson J."/>
        </authorList>
    </citation>
    <scope>NUCLEOTIDE SEQUENCE [LARGE SCALE GENOMIC DNA]</scope>
    <source>
        <strain evidence="8">WSM1325</strain>
        <plasmid evidence="8">Plasmid pR132502</plasmid>
    </source>
</reference>
<dbReference type="Pfam" id="PF00024">
    <property type="entry name" value="PAN_1"/>
    <property type="match status" value="1"/>
</dbReference>
<dbReference type="PROSITE" id="PS50948">
    <property type="entry name" value="PAN"/>
    <property type="match status" value="1"/>
</dbReference>
<dbReference type="PIRSF" id="PIRSF038980">
    <property type="entry name" value="A2M_bac"/>
    <property type="match status" value="1"/>
</dbReference>
<dbReference type="Pfam" id="PF00207">
    <property type="entry name" value="A2M"/>
    <property type="match status" value="1"/>
</dbReference>
<evidence type="ECO:0000313" key="7">
    <source>
        <dbReference type="EMBL" id="ACS60161.1"/>
    </source>
</evidence>
<dbReference type="SMART" id="SM01419">
    <property type="entry name" value="Thiol-ester_cl"/>
    <property type="match status" value="1"/>
</dbReference>
<dbReference type="PANTHER" id="PTHR40094">
    <property type="entry name" value="ALPHA-2-MACROGLOBULIN HOMOLOG"/>
    <property type="match status" value="1"/>
</dbReference>
<dbReference type="Pfam" id="PF17972">
    <property type="entry name" value="bMG5"/>
    <property type="match status" value="1"/>
</dbReference>
<feature type="chain" id="PRO_5002962074" evidence="5">
    <location>
        <begin position="39"/>
        <end position="1835"/>
    </location>
</feature>
<dbReference type="CDD" id="cd02891">
    <property type="entry name" value="A2M_like"/>
    <property type="match status" value="1"/>
</dbReference>
<dbReference type="InterPro" id="IPR011625">
    <property type="entry name" value="A2M_N_BRD"/>
</dbReference>
<evidence type="ECO:0000256" key="4">
    <source>
        <dbReference type="ARBA" id="ARBA00023157"/>
    </source>
</evidence>
<dbReference type="GO" id="GO:0004866">
    <property type="term" value="F:endopeptidase inhibitor activity"/>
    <property type="evidence" value="ECO:0007669"/>
    <property type="project" value="InterPro"/>
</dbReference>
<dbReference type="EMBL" id="CP001624">
    <property type="protein sequence ID" value="ACS60161.1"/>
    <property type="molecule type" value="Genomic_DNA"/>
</dbReference>
<dbReference type="Pfam" id="PF17962">
    <property type="entry name" value="bMG6"/>
    <property type="match status" value="1"/>
</dbReference>
<dbReference type="Proteomes" id="UP000002256">
    <property type="component" value="Plasmid pR132502"/>
</dbReference>
<protein>
    <submittedName>
        <fullName evidence="7">Alpha-2-macroglobulin domain protein</fullName>
    </submittedName>
</protein>
<keyword evidence="3" id="KW-0677">Repeat</keyword>
<name>C6B7V3_RHILS</name>
<dbReference type="SUPFAM" id="SSF48239">
    <property type="entry name" value="Terpenoid cyclases/Protein prenyltransferases"/>
    <property type="match status" value="1"/>
</dbReference>
<feature type="signal peptide" evidence="5">
    <location>
        <begin position="1"/>
        <end position="38"/>
    </location>
</feature>